<keyword evidence="2" id="KW-1185">Reference proteome</keyword>
<comment type="caution">
    <text evidence="1">The sequence shown here is derived from an EMBL/GenBank/DDBJ whole genome shotgun (WGS) entry which is preliminary data.</text>
</comment>
<evidence type="ECO:0000313" key="2">
    <source>
        <dbReference type="Proteomes" id="UP001163321"/>
    </source>
</evidence>
<accession>A0ACC0W5V2</accession>
<gene>
    <name evidence="1" type="ORF">PsorP6_006586</name>
</gene>
<proteinExistence type="predicted"/>
<reference evidence="1 2" key="1">
    <citation type="journal article" date="2022" name="bioRxiv">
        <title>The genome of the oomycete Peronosclerospora sorghi, a cosmopolitan pathogen of maize and sorghum, is inflated with dispersed pseudogenes.</title>
        <authorList>
            <person name="Fletcher K."/>
            <person name="Martin F."/>
            <person name="Isakeit T."/>
            <person name="Cavanaugh K."/>
            <person name="Magill C."/>
            <person name="Michelmore R."/>
        </authorList>
    </citation>
    <scope>NUCLEOTIDE SEQUENCE [LARGE SCALE GENOMIC DNA]</scope>
    <source>
        <strain evidence="1">P6</strain>
    </source>
</reference>
<protein>
    <submittedName>
        <fullName evidence="1">Uncharacterized protein</fullName>
    </submittedName>
</protein>
<evidence type="ECO:0000313" key="1">
    <source>
        <dbReference type="EMBL" id="KAI9913937.1"/>
    </source>
</evidence>
<dbReference type="EMBL" id="CM047583">
    <property type="protein sequence ID" value="KAI9913937.1"/>
    <property type="molecule type" value="Genomic_DNA"/>
</dbReference>
<organism evidence="1 2">
    <name type="scientific">Peronosclerospora sorghi</name>
    <dbReference type="NCBI Taxonomy" id="230839"/>
    <lineage>
        <taxon>Eukaryota</taxon>
        <taxon>Sar</taxon>
        <taxon>Stramenopiles</taxon>
        <taxon>Oomycota</taxon>
        <taxon>Peronosporomycetes</taxon>
        <taxon>Peronosporales</taxon>
        <taxon>Peronosporaceae</taxon>
        <taxon>Peronosclerospora</taxon>
    </lineage>
</organism>
<name>A0ACC0W5V2_9STRA</name>
<dbReference type="Proteomes" id="UP001163321">
    <property type="component" value="Chromosome 4"/>
</dbReference>
<sequence>MMEPAGSGAGDDNTDTARPRCPPPPSPPPPPAKKRRKSVARFQPHHDLEYGLSIPNRHPKIKEVEGVVCRFCHTFGREEKDGALRKRTANSKYFKAPFHTESYLSHLTGQNPQRWQSYANLSAKGKKTYFNGIVPLKLHYMLTSASMRWLYTSGLIELLLI</sequence>